<feature type="transmembrane region" description="Helical" evidence="1">
    <location>
        <begin position="34"/>
        <end position="53"/>
    </location>
</feature>
<evidence type="ECO:0008006" key="4">
    <source>
        <dbReference type="Google" id="ProtNLM"/>
    </source>
</evidence>
<organism evidence="2 3">
    <name type="scientific">Acinetobacter oleivorans</name>
    <dbReference type="NCBI Taxonomy" id="1148157"/>
    <lineage>
        <taxon>Bacteria</taxon>
        <taxon>Pseudomonadati</taxon>
        <taxon>Pseudomonadota</taxon>
        <taxon>Gammaproteobacteria</taxon>
        <taxon>Moraxellales</taxon>
        <taxon>Moraxellaceae</taxon>
        <taxon>Acinetobacter</taxon>
    </lineage>
</organism>
<comment type="caution">
    <text evidence="2">The sequence shown here is derived from an EMBL/GenBank/DDBJ whole genome shotgun (WGS) entry which is preliminary data.</text>
</comment>
<gene>
    <name evidence="2" type="ORF">DH17_12410</name>
</gene>
<evidence type="ECO:0000256" key="1">
    <source>
        <dbReference type="SAM" id="Phobius"/>
    </source>
</evidence>
<dbReference type="Proteomes" id="UP000031012">
    <property type="component" value="Unassembled WGS sequence"/>
</dbReference>
<reference evidence="2 3" key="1">
    <citation type="submission" date="2014-03" db="EMBL/GenBank/DDBJ databases">
        <title>Genome sequence of the diesel-degrader and plant-growth promoter Acinetobacter oleivorans PF-1 isolated from the roots of poplar tree.</title>
        <authorList>
            <person name="Gkorezis P."/>
            <person name="van Hamme J."/>
            <person name="Rineau F."/>
            <person name="Vangronsveld J."/>
            <person name="Francetti A."/>
        </authorList>
    </citation>
    <scope>NUCLEOTIDE SEQUENCE [LARGE SCALE GENOMIC DNA]</scope>
    <source>
        <strain evidence="2 3">PF1</strain>
    </source>
</reference>
<dbReference type="EMBL" id="JHQK01000004">
    <property type="protein sequence ID" value="KHN67466.1"/>
    <property type="molecule type" value="Genomic_DNA"/>
</dbReference>
<protein>
    <recommendedName>
        <fullName evidence="4">DUF3325 domain-containing protein</fullName>
    </recommendedName>
</protein>
<evidence type="ECO:0000313" key="3">
    <source>
        <dbReference type="Proteomes" id="UP000031012"/>
    </source>
</evidence>
<keyword evidence="1" id="KW-0812">Transmembrane</keyword>
<feature type="transmembrane region" description="Helical" evidence="1">
    <location>
        <begin position="60"/>
        <end position="79"/>
    </location>
</feature>
<dbReference type="AlphaFoldDB" id="A0A0B2U8X0"/>
<evidence type="ECO:0000313" key="2">
    <source>
        <dbReference type="EMBL" id="KHN67466.1"/>
    </source>
</evidence>
<keyword evidence="1" id="KW-1133">Transmembrane helix</keyword>
<accession>A0A0B2U8X0</accession>
<keyword evidence="1" id="KW-0472">Membrane</keyword>
<proteinExistence type="predicted"/>
<sequence length="85" mass="9611">MKLIGLFLTLLGAVSVYCSHSNQNLLSQHLPTLFKYLGLLFLIIGLIALFASLPKVVAAFCWFMLIIFAWSFLPFMALFKRKLVS</sequence>
<name>A0A0B2U8X0_9GAMM</name>